<accession>A0A952KK93</accession>
<dbReference type="Proteomes" id="UP000700706">
    <property type="component" value="Unassembled WGS sequence"/>
</dbReference>
<organism evidence="1 2">
    <name type="scientific">Inquilinus limosus</name>
    <dbReference type="NCBI Taxonomy" id="171674"/>
    <lineage>
        <taxon>Bacteria</taxon>
        <taxon>Pseudomonadati</taxon>
        <taxon>Pseudomonadota</taxon>
        <taxon>Alphaproteobacteria</taxon>
        <taxon>Rhodospirillales</taxon>
        <taxon>Rhodospirillaceae</taxon>
        <taxon>Inquilinus</taxon>
    </lineage>
</organism>
<protein>
    <submittedName>
        <fullName evidence="1">Uncharacterized protein</fullName>
    </submittedName>
</protein>
<dbReference type="EMBL" id="JAEKLZ010000171">
    <property type="protein sequence ID" value="MBW8725454.1"/>
    <property type="molecule type" value="Genomic_DNA"/>
</dbReference>
<gene>
    <name evidence="1" type="ORF">JF625_09910</name>
</gene>
<proteinExistence type="predicted"/>
<reference evidence="1" key="1">
    <citation type="submission" date="2020-06" db="EMBL/GenBank/DDBJ databases">
        <title>Stable isotope informed genome-resolved metagenomics uncovers potential trophic interactions in rhizosphere soil.</title>
        <authorList>
            <person name="Starr E.P."/>
            <person name="Shi S."/>
            <person name="Blazewicz S.J."/>
            <person name="Koch B.J."/>
            <person name="Probst A.J."/>
            <person name="Hungate B.A."/>
            <person name="Pett-Ridge J."/>
            <person name="Firestone M.K."/>
            <person name="Banfield J.F."/>
        </authorList>
    </citation>
    <scope>NUCLEOTIDE SEQUENCE</scope>
    <source>
        <strain evidence="1">YM_69_17</strain>
    </source>
</reference>
<evidence type="ECO:0000313" key="2">
    <source>
        <dbReference type="Proteomes" id="UP000700706"/>
    </source>
</evidence>
<name>A0A952KK93_9PROT</name>
<evidence type="ECO:0000313" key="1">
    <source>
        <dbReference type="EMBL" id="MBW8725454.1"/>
    </source>
</evidence>
<comment type="caution">
    <text evidence="1">The sequence shown here is derived from an EMBL/GenBank/DDBJ whole genome shotgun (WGS) entry which is preliminary data.</text>
</comment>
<dbReference type="AlphaFoldDB" id="A0A952KK93"/>
<sequence length="202" mass="22336">MPLFTQTIREQAAGRHVVCSLFVTFWFNGNKPMRVWEGDGRIDRGGFCWRGMGHRQDGEGNPLQSIEGLEQAINGTAPQLNLTLSGVDSTIVAAAGKDAAADAIEGRDLTIAIGFFDATQSALVPLDNLVPLGTWIMQKPSFTATGPVLRTISLPCETLWSQRSRAPFGMLTDRDQQRRFPGDRALEFIPRMVDRTVTWPEF</sequence>